<feature type="transmembrane region" description="Helical" evidence="6">
    <location>
        <begin position="43"/>
        <end position="59"/>
    </location>
</feature>
<evidence type="ECO:0000313" key="9">
    <source>
        <dbReference type="Proteomes" id="UP000093281"/>
    </source>
</evidence>
<proteinExistence type="predicted"/>
<reference evidence="9" key="2">
    <citation type="submission" date="2015-05" db="EMBL/GenBank/DDBJ databases">
        <authorList>
            <person name="Rovetto F."/>
            <person name="Cocolin L."/>
            <person name="Illeghems K."/>
            <person name="Van Nieuwerburgh F."/>
            <person name="Houf K."/>
        </authorList>
    </citation>
    <scope>NUCLEOTIDE SEQUENCE [LARGE SCALE GENOMIC DNA]</scope>
    <source>
        <strain evidence="9">DU22</strain>
    </source>
</reference>
<dbReference type="AlphaFoldDB" id="A0A1C0B683"/>
<feature type="transmembrane region" description="Helical" evidence="6">
    <location>
        <begin position="12"/>
        <end position="31"/>
    </location>
</feature>
<comment type="caution">
    <text evidence="7">The sequence shown here is derived from an EMBL/GenBank/DDBJ whole genome shotgun (WGS) entry which is preliminary data.</text>
</comment>
<feature type="transmembrane region" description="Helical" evidence="6">
    <location>
        <begin position="158"/>
        <end position="175"/>
    </location>
</feature>
<dbReference type="Proteomes" id="UP000093281">
    <property type="component" value="Unassembled WGS sequence"/>
</dbReference>
<dbReference type="GO" id="GO:0015648">
    <property type="term" value="F:lipid-linked peptidoglycan transporter activity"/>
    <property type="evidence" value="ECO:0007669"/>
    <property type="project" value="TreeGrafter"/>
</dbReference>
<evidence type="ECO:0000256" key="1">
    <source>
        <dbReference type="ARBA" id="ARBA00004141"/>
    </source>
</evidence>
<keyword evidence="5 6" id="KW-0472">Membrane</keyword>
<evidence type="ECO:0000256" key="6">
    <source>
        <dbReference type="SAM" id="Phobius"/>
    </source>
</evidence>
<reference evidence="8 10" key="3">
    <citation type="submission" date="2019-05" db="EMBL/GenBank/DDBJ databases">
        <title>Arcobacter cibarius and Arcobacter thereius providing challenges in identification an antibiotic susceptibility and Quinolone resistance.</title>
        <authorList>
            <person name="Busch A."/>
            <person name="Hanel I."/>
            <person name="Hotzel H."/>
            <person name="Tomaso H."/>
        </authorList>
    </citation>
    <scope>NUCLEOTIDE SEQUENCE [LARGE SCALE GENOMIC DNA]</scope>
    <source>
        <strain evidence="8 10">17CS1191_2</strain>
    </source>
</reference>
<feature type="transmembrane region" description="Helical" evidence="6">
    <location>
        <begin position="335"/>
        <end position="353"/>
    </location>
</feature>
<feature type="transmembrane region" description="Helical" evidence="6">
    <location>
        <begin position="266"/>
        <end position="290"/>
    </location>
</feature>
<evidence type="ECO:0000256" key="3">
    <source>
        <dbReference type="ARBA" id="ARBA00022960"/>
    </source>
</evidence>
<feature type="transmembrane region" description="Helical" evidence="6">
    <location>
        <begin position="182"/>
        <end position="200"/>
    </location>
</feature>
<dbReference type="InterPro" id="IPR001182">
    <property type="entry name" value="FtsW/RodA"/>
</dbReference>
<dbReference type="OrthoDB" id="9768187at2"/>
<dbReference type="GO" id="GO:0051301">
    <property type="term" value="P:cell division"/>
    <property type="evidence" value="ECO:0007669"/>
    <property type="project" value="InterPro"/>
</dbReference>
<evidence type="ECO:0000256" key="2">
    <source>
        <dbReference type="ARBA" id="ARBA00022692"/>
    </source>
</evidence>
<dbReference type="EMBL" id="VBUF01000004">
    <property type="protein sequence ID" value="TLS71412.1"/>
    <property type="molecule type" value="Genomic_DNA"/>
</dbReference>
<keyword evidence="4 6" id="KW-1133">Transmembrane helix</keyword>
<comment type="subcellular location">
    <subcellularLocation>
        <location evidence="1">Membrane</location>
        <topology evidence="1">Multi-pass membrane protein</topology>
    </subcellularLocation>
</comment>
<dbReference type="Proteomes" id="UP000308001">
    <property type="component" value="Unassembled WGS sequence"/>
</dbReference>
<dbReference type="PANTHER" id="PTHR30474">
    <property type="entry name" value="CELL CYCLE PROTEIN"/>
    <property type="match status" value="1"/>
</dbReference>
<accession>A0A1C0B683</accession>
<dbReference type="GO" id="GO:0032153">
    <property type="term" value="C:cell division site"/>
    <property type="evidence" value="ECO:0007669"/>
    <property type="project" value="TreeGrafter"/>
</dbReference>
<organism evidence="7 9">
    <name type="scientific">Aliarcobacter thereius</name>
    <dbReference type="NCBI Taxonomy" id="544718"/>
    <lineage>
        <taxon>Bacteria</taxon>
        <taxon>Pseudomonadati</taxon>
        <taxon>Campylobacterota</taxon>
        <taxon>Epsilonproteobacteria</taxon>
        <taxon>Campylobacterales</taxon>
        <taxon>Arcobacteraceae</taxon>
        <taxon>Aliarcobacter</taxon>
    </lineage>
</organism>
<name>A0A1C0B683_9BACT</name>
<dbReference type="PANTHER" id="PTHR30474:SF1">
    <property type="entry name" value="PEPTIDOGLYCAN GLYCOSYLTRANSFERASE MRDB"/>
    <property type="match status" value="1"/>
</dbReference>
<evidence type="ECO:0000313" key="8">
    <source>
        <dbReference type="EMBL" id="TLS71412.1"/>
    </source>
</evidence>
<dbReference type="GO" id="GO:0008360">
    <property type="term" value="P:regulation of cell shape"/>
    <property type="evidence" value="ECO:0007669"/>
    <property type="project" value="UniProtKB-KW"/>
</dbReference>
<gene>
    <name evidence="7" type="primary">mrdB</name>
    <name evidence="7" type="ORF">AAX29_01328</name>
    <name evidence="8" type="ORF">FE246_07315</name>
</gene>
<evidence type="ECO:0000313" key="7">
    <source>
        <dbReference type="EMBL" id="OCL98818.1"/>
    </source>
</evidence>
<keyword evidence="3" id="KW-0133">Cell shape</keyword>
<protein>
    <submittedName>
        <fullName evidence="7">Rod shape-determining protein RodA</fullName>
    </submittedName>
</protein>
<evidence type="ECO:0000256" key="5">
    <source>
        <dbReference type="ARBA" id="ARBA00023136"/>
    </source>
</evidence>
<dbReference type="STRING" id="544718.AAX25_01848"/>
<feature type="transmembrane region" description="Helical" evidence="6">
    <location>
        <begin position="302"/>
        <end position="329"/>
    </location>
</feature>
<feature type="transmembrane region" description="Helical" evidence="6">
    <location>
        <begin position="66"/>
        <end position="85"/>
    </location>
</feature>
<evidence type="ECO:0000256" key="4">
    <source>
        <dbReference type="ARBA" id="ARBA00022989"/>
    </source>
</evidence>
<dbReference type="EMBL" id="LCUJ01000004">
    <property type="protein sequence ID" value="OCL98818.1"/>
    <property type="molecule type" value="Genomic_DNA"/>
</dbReference>
<dbReference type="PATRIC" id="fig|544718.43.peg.1812"/>
<sequence>MRLFDKRTISHFDSVSIILVLPLIILSYFLIEGVNDSLANKQLFYYTVSLFIFFLVFILPIRKSLFIIPILYWLAIILLILVEFIGVTKLGARRWISIPFTDSTIQPSEIIKPIYILMLGYLIQDRPPSKDGYGFKDFAYFSIFILIPFFLIAIEPDLGTALVMLLVGYGILFVIGVNWKIWLAIFIFVLTFIPFSYSYILKDYQKKRVHDFIVAEKPSYHVQQSIIAIGSGGLTGKNNDEATQTQLKFLPIATSDFIFAYLVERFGFVGGFGVIIIYVLLVFHLLSYNLSIAFKKDYITKVFATGLALLIFFNMSVNILMVIGFAPVVGIPLPFFSYGGSSFVNFIVTFSILQNLVSYRYKDSYNYERNL</sequence>
<keyword evidence="2 6" id="KW-0812">Transmembrane</keyword>
<dbReference type="GO" id="GO:0005886">
    <property type="term" value="C:plasma membrane"/>
    <property type="evidence" value="ECO:0007669"/>
    <property type="project" value="TreeGrafter"/>
</dbReference>
<reference evidence="7" key="1">
    <citation type="submission" date="2015-05" db="EMBL/GenBank/DDBJ databases">
        <authorList>
            <person name="Wang D.B."/>
            <person name="Wang M."/>
        </authorList>
    </citation>
    <scope>NUCLEOTIDE SEQUENCE [LARGE SCALE GENOMIC DNA]</scope>
    <source>
        <strain evidence="7">DU22</strain>
    </source>
</reference>
<dbReference type="Pfam" id="PF01098">
    <property type="entry name" value="FTSW_RODA_SPOVE"/>
    <property type="match status" value="1"/>
</dbReference>
<evidence type="ECO:0000313" key="10">
    <source>
        <dbReference type="Proteomes" id="UP000308001"/>
    </source>
</evidence>
<feature type="transmembrane region" description="Helical" evidence="6">
    <location>
        <begin position="135"/>
        <end position="152"/>
    </location>
</feature>
<dbReference type="RefSeq" id="WP_066184872.1">
    <property type="nucleotide sequence ID" value="NZ_LCUJ01000004.1"/>
</dbReference>